<keyword evidence="1" id="KW-0175">Coiled coil</keyword>
<sequence>MRPGPNATLPVLLLALAASVGCTASKTREAAALDKRIAKLEQEETRRSTKLAELEGEIEVAERSLDRAVAEARRAECRAQKAIVEAKVTEAAAACGAQIAQHEACLARNDARVSKGAALGCGLGILSAVVSGGATAPLAIAGCAGGAVAGKATASSCGRAPACYERVRAERKQAVRDIHQLQACVDGATGSERPPTKRRSRSPRPAPGVPR</sequence>
<name>A0A2S9XIU2_9BACT</name>
<organism evidence="3 4">
    <name type="scientific">Enhygromyxa salina</name>
    <dbReference type="NCBI Taxonomy" id="215803"/>
    <lineage>
        <taxon>Bacteria</taxon>
        <taxon>Pseudomonadati</taxon>
        <taxon>Myxococcota</taxon>
        <taxon>Polyangia</taxon>
        <taxon>Nannocystales</taxon>
        <taxon>Nannocystaceae</taxon>
        <taxon>Enhygromyxa</taxon>
    </lineage>
</organism>
<comment type="caution">
    <text evidence="3">The sequence shown here is derived from an EMBL/GenBank/DDBJ whole genome shotgun (WGS) entry which is preliminary data.</text>
</comment>
<feature type="region of interest" description="Disordered" evidence="2">
    <location>
        <begin position="185"/>
        <end position="211"/>
    </location>
</feature>
<evidence type="ECO:0000256" key="2">
    <source>
        <dbReference type="SAM" id="MobiDB-lite"/>
    </source>
</evidence>
<dbReference type="Proteomes" id="UP000237968">
    <property type="component" value="Unassembled WGS sequence"/>
</dbReference>
<dbReference type="SUPFAM" id="SSF58018">
    <property type="entry name" value="Coiled-coil dimerization domain from cortexillin I"/>
    <property type="match status" value="1"/>
</dbReference>
<feature type="coiled-coil region" evidence="1">
    <location>
        <begin position="23"/>
        <end position="85"/>
    </location>
</feature>
<evidence type="ECO:0000313" key="3">
    <source>
        <dbReference type="EMBL" id="PRP92601.1"/>
    </source>
</evidence>
<evidence type="ECO:0000313" key="4">
    <source>
        <dbReference type="Proteomes" id="UP000237968"/>
    </source>
</evidence>
<dbReference type="RefSeq" id="WP_146156050.1">
    <property type="nucleotide sequence ID" value="NZ_PVNK01000207.1"/>
</dbReference>
<protein>
    <submittedName>
        <fullName evidence="3">Uncharacterized protein</fullName>
    </submittedName>
</protein>
<dbReference type="EMBL" id="PVNK01000207">
    <property type="protein sequence ID" value="PRP92601.1"/>
    <property type="molecule type" value="Genomic_DNA"/>
</dbReference>
<dbReference type="PROSITE" id="PS51257">
    <property type="entry name" value="PROKAR_LIPOPROTEIN"/>
    <property type="match status" value="1"/>
</dbReference>
<gene>
    <name evidence="3" type="ORF">ENSA5_47820</name>
</gene>
<proteinExistence type="predicted"/>
<evidence type="ECO:0000256" key="1">
    <source>
        <dbReference type="SAM" id="Coils"/>
    </source>
</evidence>
<reference evidence="3 4" key="1">
    <citation type="submission" date="2018-03" db="EMBL/GenBank/DDBJ databases">
        <title>Draft Genome Sequences of the Obligatory Marine Myxobacteria Enhygromyxa salina SWB005.</title>
        <authorList>
            <person name="Poehlein A."/>
            <person name="Moghaddam J.A."/>
            <person name="Harms H."/>
            <person name="Alanjari M."/>
            <person name="Koenig G.M."/>
            <person name="Daniel R."/>
            <person name="Schaeberle T.F."/>
        </authorList>
    </citation>
    <scope>NUCLEOTIDE SEQUENCE [LARGE SCALE GENOMIC DNA]</scope>
    <source>
        <strain evidence="3 4">SWB005</strain>
    </source>
</reference>
<keyword evidence="4" id="KW-1185">Reference proteome</keyword>
<accession>A0A2S9XIU2</accession>
<dbReference type="AlphaFoldDB" id="A0A2S9XIU2"/>